<dbReference type="RefSeq" id="WP_347166006.1">
    <property type="nucleotide sequence ID" value="NZ_JBDNCH010000002.1"/>
</dbReference>
<sequence length="276" mass="29661">MVTVTATGSWAVRIHDADIQPGWSPADITGARLGSFFPTEYSGAHLTSMDGMLCFAAETPILTPGGWRRADRLRGGDPVMAAGRRFEPLTWTARMTGPALDEASAPIVLDAGVLGLTVPIRLSPQHRVMIASPEASLVFGSRRVLVAARHLLGLPGVSRQPLDRITYVHLKTRRHSVLRTPGLWCESFLPGPMGKASMPPSAWRGLMAATRSAPREKSFCRSLTATEANVLLSRMGLLPGSRRQRGKTPSPRRDPSAPSPAQNRSVAPARRPASGP</sequence>
<dbReference type="InterPro" id="IPR028992">
    <property type="entry name" value="Hedgehog/Intein_dom"/>
</dbReference>
<evidence type="ECO:0000256" key="1">
    <source>
        <dbReference type="SAM" id="MobiDB-lite"/>
    </source>
</evidence>
<feature type="domain" description="Hedgehog/Intein (Hint)" evidence="2">
    <location>
        <begin position="54"/>
        <end position="191"/>
    </location>
</feature>
<evidence type="ECO:0000313" key="4">
    <source>
        <dbReference type="Proteomes" id="UP001428774"/>
    </source>
</evidence>
<accession>A0AAW9SMY1</accession>
<proteinExistence type="predicted"/>
<dbReference type="InterPro" id="IPR036844">
    <property type="entry name" value="Hint_dom_sf"/>
</dbReference>
<evidence type="ECO:0000313" key="3">
    <source>
        <dbReference type="EMBL" id="MEN9060872.1"/>
    </source>
</evidence>
<dbReference type="Proteomes" id="UP001428774">
    <property type="component" value="Unassembled WGS sequence"/>
</dbReference>
<dbReference type="Pfam" id="PF13403">
    <property type="entry name" value="Hint_2"/>
    <property type="match status" value="1"/>
</dbReference>
<dbReference type="EMBL" id="JBDNCH010000002">
    <property type="protein sequence ID" value="MEN9060872.1"/>
    <property type="molecule type" value="Genomic_DNA"/>
</dbReference>
<keyword evidence="4" id="KW-1185">Reference proteome</keyword>
<dbReference type="AlphaFoldDB" id="A0AAW9SMY1"/>
<protein>
    <submittedName>
        <fullName evidence="3">Hint domain-containing protein</fullName>
    </submittedName>
</protein>
<comment type="caution">
    <text evidence="3">The sequence shown here is derived from an EMBL/GenBank/DDBJ whole genome shotgun (WGS) entry which is preliminary data.</text>
</comment>
<gene>
    <name evidence="3" type="ORF">ABFB10_07285</name>
</gene>
<feature type="region of interest" description="Disordered" evidence="1">
    <location>
        <begin position="234"/>
        <end position="276"/>
    </location>
</feature>
<organism evidence="3 4">
    <name type="scientific">Ponticoccus litoralis</name>
    <dbReference type="NCBI Taxonomy" id="422297"/>
    <lineage>
        <taxon>Bacteria</taxon>
        <taxon>Pseudomonadati</taxon>
        <taxon>Pseudomonadota</taxon>
        <taxon>Alphaproteobacteria</taxon>
        <taxon>Rhodobacterales</taxon>
        <taxon>Roseobacteraceae</taxon>
        <taxon>Ponticoccus</taxon>
    </lineage>
</organism>
<dbReference type="SUPFAM" id="SSF51294">
    <property type="entry name" value="Hedgehog/intein (Hint) domain"/>
    <property type="match status" value="1"/>
</dbReference>
<evidence type="ECO:0000259" key="2">
    <source>
        <dbReference type="Pfam" id="PF13403"/>
    </source>
</evidence>
<reference evidence="3 4" key="1">
    <citation type="submission" date="2024-05" db="EMBL/GenBank/DDBJ databases">
        <title>Genome sequence of Ponticoccus litoralis KCCM 90028.</title>
        <authorList>
            <person name="Kim J.M."/>
            <person name="Lee J.K."/>
            <person name="Choi B.J."/>
            <person name="Bayburt H."/>
            <person name="Baek J.H."/>
            <person name="Jeon C.O."/>
        </authorList>
    </citation>
    <scope>NUCLEOTIDE SEQUENCE [LARGE SCALE GENOMIC DNA]</scope>
    <source>
        <strain evidence="3 4">KCCM 90028</strain>
    </source>
</reference>
<name>A0AAW9SMY1_9RHOB</name>